<dbReference type="Gene3D" id="1.10.620.20">
    <property type="entry name" value="Ribonucleotide Reductase, subunit A"/>
    <property type="match status" value="1"/>
</dbReference>
<dbReference type="SUPFAM" id="SSF47240">
    <property type="entry name" value="Ferritin-like"/>
    <property type="match status" value="1"/>
</dbReference>
<dbReference type="EMBL" id="NWTK01000017">
    <property type="protein sequence ID" value="PKR50380.1"/>
    <property type="molecule type" value="Genomic_DNA"/>
</dbReference>
<sequence>MGWRREMENILSWLLWGAFIILMMRFGCGAHMFGHKKHTHNKKQADGQAEAIRWEHPQSAVDPVCHKTVDPRIAKTAIYGGEVFYFCSDTCRSKFEVSPDTYVDGSAISRQTHVSPS</sequence>
<dbReference type="GO" id="GO:0016491">
    <property type="term" value="F:oxidoreductase activity"/>
    <property type="evidence" value="ECO:0007669"/>
    <property type="project" value="InterPro"/>
</dbReference>
<organism evidence="2 3">
    <name type="scientific">Thalassospira marina</name>
    <dbReference type="NCBI Taxonomy" id="2048283"/>
    <lineage>
        <taxon>Bacteria</taxon>
        <taxon>Pseudomonadati</taxon>
        <taxon>Pseudomonadota</taxon>
        <taxon>Alphaproteobacteria</taxon>
        <taxon>Rhodospirillales</taxon>
        <taxon>Thalassospiraceae</taxon>
        <taxon>Thalassospira</taxon>
    </lineage>
</organism>
<dbReference type="AlphaFoldDB" id="A0A2N3KIN3"/>
<evidence type="ECO:0000259" key="1">
    <source>
        <dbReference type="SMART" id="SM00746"/>
    </source>
</evidence>
<comment type="caution">
    <text evidence="2">The sequence shown here is derived from an EMBL/GenBank/DDBJ whole genome shotgun (WGS) entry which is preliminary data.</text>
</comment>
<accession>A0A2N3KIN3</accession>
<dbReference type="SMART" id="SM00746">
    <property type="entry name" value="TRASH"/>
    <property type="match status" value="1"/>
</dbReference>
<reference evidence="2 3" key="1">
    <citation type="submission" date="2017-09" db="EMBL/GenBank/DDBJ databases">
        <title>Biodiversity and function of Thalassospira species in the particle-attached aromatic-hydrocarbon-degrading consortia from the surface seawater of the South China Sea.</title>
        <authorList>
            <person name="Dong C."/>
            <person name="Liu R."/>
            <person name="Shao Z."/>
        </authorList>
    </citation>
    <scope>NUCLEOTIDE SEQUENCE [LARGE SCALE GENOMIC DNA]</scope>
    <source>
        <strain evidence="2 3">CSC1P2</strain>
    </source>
</reference>
<dbReference type="InterPro" id="IPR007029">
    <property type="entry name" value="YHS_dom"/>
</dbReference>
<evidence type="ECO:0000313" key="3">
    <source>
        <dbReference type="Proteomes" id="UP000233597"/>
    </source>
</evidence>
<proteinExistence type="predicted"/>
<feature type="domain" description="TRASH" evidence="1">
    <location>
        <begin position="62"/>
        <end position="99"/>
    </location>
</feature>
<name>A0A2N3KIN3_9PROT</name>
<dbReference type="OrthoDB" id="9809270at2"/>
<dbReference type="InterPro" id="IPR012348">
    <property type="entry name" value="RNR-like"/>
</dbReference>
<dbReference type="Pfam" id="PF04945">
    <property type="entry name" value="YHS"/>
    <property type="match status" value="1"/>
</dbReference>
<dbReference type="Proteomes" id="UP000233597">
    <property type="component" value="Unassembled WGS sequence"/>
</dbReference>
<protein>
    <submittedName>
        <fullName evidence="2">YHS domain-containing protein</fullName>
    </submittedName>
</protein>
<dbReference type="InterPro" id="IPR009078">
    <property type="entry name" value="Ferritin-like_SF"/>
</dbReference>
<dbReference type="InterPro" id="IPR011017">
    <property type="entry name" value="TRASH_dom"/>
</dbReference>
<gene>
    <name evidence="2" type="ORF">COO20_21085</name>
</gene>
<evidence type="ECO:0000313" key="2">
    <source>
        <dbReference type="EMBL" id="PKR50380.1"/>
    </source>
</evidence>